<dbReference type="NCBIfam" id="TIGR00254">
    <property type="entry name" value="GGDEF"/>
    <property type="match status" value="1"/>
</dbReference>
<evidence type="ECO:0000313" key="3">
    <source>
        <dbReference type="EMBL" id="MDD0839146.1"/>
    </source>
</evidence>
<dbReference type="Gene3D" id="3.30.70.270">
    <property type="match status" value="1"/>
</dbReference>
<dbReference type="PROSITE" id="PS50883">
    <property type="entry name" value="EAL"/>
    <property type="match status" value="1"/>
</dbReference>
<dbReference type="InterPro" id="IPR029787">
    <property type="entry name" value="Nucleotide_cyclase"/>
</dbReference>
<dbReference type="Gene3D" id="3.20.20.450">
    <property type="entry name" value="EAL domain"/>
    <property type="match status" value="1"/>
</dbReference>
<dbReference type="SUPFAM" id="SSF55073">
    <property type="entry name" value="Nucleotide cyclase"/>
    <property type="match status" value="1"/>
</dbReference>
<sequence length="762" mass="84013">MTMSAHLPPQPPESRALQAATEGAMACALDRSLEVAAGFGVWAYDRRLRQLSLSPMAAQYLDTPAGPPQALDERLVHVVADDLLRLLPRLNDPQPLPFQLELRVISETQGMRWLRWASLPMAPDQPGHLRGVVQDITELKHAQVRERLGFELTEFLIGSHSLGSAILNVIQLVCRSLGWEWGAYWALEPGREGEPQLACHQFWHHPDHDMKAFSSASQALKMRPGQGLVGQVWQTGQGRWIDDMADDHQFLRRASARQNRLWSGYVFPVTYVTGDGSEHRPGVLEFYSSLSRQPDALLPKLSATIGALLAQTAQKLEQQATVLLLSQVDGLTGLANRRHFYEVLGASCRHAEAQGQGFALMFIDLDRFKPINDAFGHDAGNTVLREFGQRLQGLAPVGAVAGRLGGDEFALLLPAAPSQSYAEVAEQVRQAARLPMLHEGVELSLTASVGISLFPENGSTPPELLRSADAAMYRIKQNGRDGCDFFSEANPHALAEQQTHLMQRLQMAQDLHQALRRQELFLVYQPIFDQGSGQAHAIEALIRWRRPDGQLVPPDVFIALAEETHLIVQIGQWVVAQACRDLASLCAAGLPQLKVHVNMAAPEFTREALPDELTALVQTHGLRPDQLSLELTESLLMKQPEQVMAVMARLRQRGFDISLDDFGKGHSALSLLKDLPISTLKIDRAFVRELGQRDSERAILATIMDLGRHLGLQVITEGVETTTQLDVVQACGGRLIQGYLLSRPLPLDALRARLLPTAAAPG</sequence>
<dbReference type="CDD" id="cd01948">
    <property type="entry name" value="EAL"/>
    <property type="match status" value="1"/>
</dbReference>
<dbReference type="InterPro" id="IPR029016">
    <property type="entry name" value="GAF-like_dom_sf"/>
</dbReference>
<evidence type="ECO:0000313" key="4">
    <source>
        <dbReference type="Proteomes" id="UP001528673"/>
    </source>
</evidence>
<dbReference type="Proteomes" id="UP001528673">
    <property type="component" value="Unassembled WGS sequence"/>
</dbReference>
<accession>A0ABT5MYK6</accession>
<organism evidence="3 4">
    <name type="scientific">Curvibacter cyanobacteriorum</name>
    <dbReference type="NCBI Taxonomy" id="3026422"/>
    <lineage>
        <taxon>Bacteria</taxon>
        <taxon>Pseudomonadati</taxon>
        <taxon>Pseudomonadota</taxon>
        <taxon>Betaproteobacteria</taxon>
        <taxon>Burkholderiales</taxon>
        <taxon>Comamonadaceae</taxon>
        <taxon>Curvibacter</taxon>
    </lineage>
</organism>
<dbReference type="SMART" id="SM00052">
    <property type="entry name" value="EAL"/>
    <property type="match status" value="1"/>
</dbReference>
<dbReference type="SUPFAM" id="SSF55785">
    <property type="entry name" value="PYP-like sensor domain (PAS domain)"/>
    <property type="match status" value="1"/>
</dbReference>
<dbReference type="PANTHER" id="PTHR44757">
    <property type="entry name" value="DIGUANYLATE CYCLASE DGCP"/>
    <property type="match status" value="1"/>
</dbReference>
<name>A0ABT5MYK6_9BURK</name>
<dbReference type="RefSeq" id="WP_273951540.1">
    <property type="nucleotide sequence ID" value="NZ_JAQSIP010000004.1"/>
</dbReference>
<dbReference type="PANTHER" id="PTHR44757:SF2">
    <property type="entry name" value="BIOFILM ARCHITECTURE MAINTENANCE PROTEIN MBAA"/>
    <property type="match status" value="1"/>
</dbReference>
<dbReference type="InterPro" id="IPR001633">
    <property type="entry name" value="EAL_dom"/>
</dbReference>
<proteinExistence type="predicted"/>
<dbReference type="SMART" id="SM00267">
    <property type="entry name" value="GGDEF"/>
    <property type="match status" value="1"/>
</dbReference>
<gene>
    <name evidence="3" type="ORF">PSQ40_11225</name>
</gene>
<dbReference type="InterPro" id="IPR043128">
    <property type="entry name" value="Rev_trsase/Diguanyl_cyclase"/>
</dbReference>
<dbReference type="SUPFAM" id="SSF141868">
    <property type="entry name" value="EAL domain-like"/>
    <property type="match status" value="1"/>
</dbReference>
<evidence type="ECO:0000259" key="2">
    <source>
        <dbReference type="PROSITE" id="PS50887"/>
    </source>
</evidence>
<evidence type="ECO:0000259" key="1">
    <source>
        <dbReference type="PROSITE" id="PS50883"/>
    </source>
</evidence>
<reference evidence="3 4" key="1">
    <citation type="submission" date="2023-02" db="EMBL/GenBank/DDBJ databases">
        <title>Bacterial whole genomic sequence of Curvibacter sp. HBC61.</title>
        <authorList>
            <person name="Le V."/>
            <person name="Ko S.-R."/>
            <person name="Ahn C.-Y."/>
            <person name="Oh H.-M."/>
        </authorList>
    </citation>
    <scope>NUCLEOTIDE SEQUENCE [LARGE SCALE GENOMIC DNA]</scope>
    <source>
        <strain evidence="3 4">HBC61</strain>
    </source>
</reference>
<dbReference type="InterPro" id="IPR052155">
    <property type="entry name" value="Biofilm_reg_signaling"/>
</dbReference>
<protein>
    <submittedName>
        <fullName evidence="3">EAL domain-containing protein</fullName>
    </submittedName>
</protein>
<dbReference type="InterPro" id="IPR003018">
    <property type="entry name" value="GAF"/>
</dbReference>
<dbReference type="Gene3D" id="3.30.450.40">
    <property type="match status" value="1"/>
</dbReference>
<dbReference type="Gene3D" id="3.30.450.20">
    <property type="entry name" value="PAS domain"/>
    <property type="match status" value="1"/>
</dbReference>
<feature type="domain" description="EAL" evidence="1">
    <location>
        <begin position="504"/>
        <end position="758"/>
    </location>
</feature>
<dbReference type="InterPro" id="IPR035919">
    <property type="entry name" value="EAL_sf"/>
</dbReference>
<dbReference type="InterPro" id="IPR035965">
    <property type="entry name" value="PAS-like_dom_sf"/>
</dbReference>
<dbReference type="Pfam" id="PF00563">
    <property type="entry name" value="EAL"/>
    <property type="match status" value="1"/>
</dbReference>
<feature type="domain" description="GGDEF" evidence="2">
    <location>
        <begin position="356"/>
        <end position="488"/>
    </location>
</feature>
<dbReference type="EMBL" id="JAQSIP010000004">
    <property type="protein sequence ID" value="MDD0839146.1"/>
    <property type="molecule type" value="Genomic_DNA"/>
</dbReference>
<dbReference type="InterPro" id="IPR000160">
    <property type="entry name" value="GGDEF_dom"/>
</dbReference>
<comment type="caution">
    <text evidence="3">The sequence shown here is derived from an EMBL/GenBank/DDBJ whole genome shotgun (WGS) entry which is preliminary data.</text>
</comment>
<keyword evidence="4" id="KW-1185">Reference proteome</keyword>
<dbReference type="SMART" id="SM00065">
    <property type="entry name" value="GAF"/>
    <property type="match status" value="1"/>
</dbReference>
<dbReference type="CDD" id="cd01949">
    <property type="entry name" value="GGDEF"/>
    <property type="match status" value="1"/>
</dbReference>
<dbReference type="Pfam" id="PF00990">
    <property type="entry name" value="GGDEF"/>
    <property type="match status" value="1"/>
</dbReference>
<dbReference type="SUPFAM" id="SSF55781">
    <property type="entry name" value="GAF domain-like"/>
    <property type="match status" value="1"/>
</dbReference>
<dbReference type="PROSITE" id="PS50887">
    <property type="entry name" value="GGDEF"/>
    <property type="match status" value="1"/>
</dbReference>